<evidence type="ECO:0000256" key="2">
    <source>
        <dbReference type="ARBA" id="ARBA00004752"/>
    </source>
</evidence>
<proteinExistence type="inferred from homology"/>
<evidence type="ECO:0000256" key="6">
    <source>
        <dbReference type="ARBA" id="ARBA00022960"/>
    </source>
</evidence>
<evidence type="ECO:0000259" key="17">
    <source>
        <dbReference type="Pfam" id="PF00275"/>
    </source>
</evidence>
<accession>A0A6J6CHT2</accession>
<sequence>MPPASDPTHARPDAAPAAHQAARPEAPADATGRRTSDAVVVVHRSGPLQGEVVVPGAKNSVLKLMAATLLADGTHTLRNVPDIADVGIMSDLLAAIGVTTTSPAPGELILQHSGDLVPVAPYDLVERIRASINVLGPLLGRFGQVRLSLPGGDDFGSRPIDMHLSGLEAMGATITLEHGDVVAFADRLHGADITFEFPSVGATENILTAAVHAKGTTVIDNAAREPEIADLCTMLVSMGAEIEGIGTSRLVVHGVEPGSLRATEHETVPDRIQAATYLAAAAVTGGELFLRGARADHMDMLLRRFVDMGLEIVPQHDGITVHAPERMRSIDVATLPYPGIATDYKPLIVTMLAVADGVGIVTENLYPGRFRYVEELCRLGADIRTDGHHAVVRGRPALSGAPVRAPDIRAGAALVIAGLVADGTTTISGVHHIDRGYDDLVGRLRSVGASIERRPAR</sequence>
<comment type="catalytic activity">
    <reaction evidence="15">
        <text>phosphoenolpyruvate + UDP-N-acetyl-alpha-D-glucosamine = UDP-N-acetyl-3-O-(1-carboxyvinyl)-alpha-D-glucosamine + phosphate</text>
        <dbReference type="Rhea" id="RHEA:18681"/>
        <dbReference type="ChEBI" id="CHEBI:43474"/>
        <dbReference type="ChEBI" id="CHEBI:57705"/>
        <dbReference type="ChEBI" id="CHEBI:58702"/>
        <dbReference type="ChEBI" id="CHEBI:68483"/>
        <dbReference type="EC" id="2.5.1.7"/>
    </reaction>
</comment>
<dbReference type="PANTHER" id="PTHR43783:SF1">
    <property type="entry name" value="UDP-N-ACETYLGLUCOSAMINE 1-CARBOXYVINYLTRANSFERASE"/>
    <property type="match status" value="1"/>
</dbReference>
<dbReference type="GO" id="GO:0008360">
    <property type="term" value="P:regulation of cell shape"/>
    <property type="evidence" value="ECO:0007669"/>
    <property type="project" value="UniProtKB-KW"/>
</dbReference>
<evidence type="ECO:0000256" key="11">
    <source>
        <dbReference type="ARBA" id="ARBA00039108"/>
    </source>
</evidence>
<evidence type="ECO:0000256" key="7">
    <source>
        <dbReference type="ARBA" id="ARBA00022984"/>
    </source>
</evidence>
<evidence type="ECO:0000256" key="13">
    <source>
        <dbReference type="ARBA" id="ARBA00042443"/>
    </source>
</evidence>
<dbReference type="Pfam" id="PF00275">
    <property type="entry name" value="EPSP_synthase"/>
    <property type="match status" value="1"/>
</dbReference>
<dbReference type="InterPro" id="IPR001986">
    <property type="entry name" value="Enolpyruvate_Tfrase_dom"/>
</dbReference>
<evidence type="ECO:0000256" key="3">
    <source>
        <dbReference type="ARBA" id="ARBA00022490"/>
    </source>
</evidence>
<dbReference type="HAMAP" id="MF_00111">
    <property type="entry name" value="MurA"/>
    <property type="match status" value="1"/>
</dbReference>
<reference evidence="18" key="1">
    <citation type="submission" date="2020-05" db="EMBL/GenBank/DDBJ databases">
        <authorList>
            <person name="Chiriac C."/>
            <person name="Salcher M."/>
            <person name="Ghai R."/>
            <person name="Kavagutti S V."/>
        </authorList>
    </citation>
    <scope>NUCLEOTIDE SEQUENCE</scope>
</reference>
<evidence type="ECO:0000313" key="18">
    <source>
        <dbReference type="EMBL" id="CAB4550814.1"/>
    </source>
</evidence>
<keyword evidence="5" id="KW-0808">Transferase</keyword>
<evidence type="ECO:0000256" key="16">
    <source>
        <dbReference type="SAM" id="MobiDB-lite"/>
    </source>
</evidence>
<dbReference type="GO" id="GO:0005737">
    <property type="term" value="C:cytoplasm"/>
    <property type="evidence" value="ECO:0007669"/>
    <property type="project" value="UniProtKB-SubCell"/>
</dbReference>
<evidence type="ECO:0000256" key="4">
    <source>
        <dbReference type="ARBA" id="ARBA00022618"/>
    </source>
</evidence>
<dbReference type="PANTHER" id="PTHR43783">
    <property type="entry name" value="UDP-N-ACETYLGLUCOSAMINE 1-CARBOXYVINYLTRANSFERASE"/>
    <property type="match status" value="1"/>
</dbReference>
<feature type="domain" description="Enolpyruvate transferase" evidence="17">
    <location>
        <begin position="44"/>
        <end position="443"/>
    </location>
</feature>
<dbReference type="NCBIfam" id="NF006873">
    <property type="entry name" value="PRK09369.1"/>
    <property type="match status" value="1"/>
</dbReference>
<keyword evidence="3" id="KW-0963">Cytoplasm</keyword>
<dbReference type="InterPro" id="IPR005750">
    <property type="entry name" value="UDP_GlcNAc_COvinyl_MurA"/>
</dbReference>
<protein>
    <recommendedName>
        <fullName evidence="12">UDP-N-acetylglucosamine 1-carboxyvinyltransferase</fullName>
        <ecNumber evidence="11">2.5.1.7</ecNumber>
    </recommendedName>
    <alternativeName>
        <fullName evidence="13">Enoylpyruvate transferase</fullName>
    </alternativeName>
    <alternativeName>
        <fullName evidence="14">UDP-N-acetylglucosamine enolpyruvyl transferase</fullName>
    </alternativeName>
</protein>
<feature type="compositionally biased region" description="Low complexity" evidence="16">
    <location>
        <begin position="13"/>
        <end position="30"/>
    </location>
</feature>
<evidence type="ECO:0000256" key="9">
    <source>
        <dbReference type="ARBA" id="ARBA00023316"/>
    </source>
</evidence>
<comment type="pathway">
    <text evidence="2">Cell wall biogenesis; peptidoglycan biosynthesis.</text>
</comment>
<dbReference type="InterPro" id="IPR050068">
    <property type="entry name" value="MurA_subfamily"/>
</dbReference>
<evidence type="ECO:0000256" key="10">
    <source>
        <dbReference type="ARBA" id="ARBA00038367"/>
    </source>
</evidence>
<dbReference type="GO" id="GO:0009252">
    <property type="term" value="P:peptidoglycan biosynthetic process"/>
    <property type="evidence" value="ECO:0007669"/>
    <property type="project" value="UniProtKB-KW"/>
</dbReference>
<keyword evidence="9" id="KW-0961">Cell wall biogenesis/degradation</keyword>
<comment type="subcellular location">
    <subcellularLocation>
        <location evidence="1">Cytoplasm</location>
    </subcellularLocation>
</comment>
<organism evidence="18">
    <name type="scientific">freshwater metagenome</name>
    <dbReference type="NCBI Taxonomy" id="449393"/>
    <lineage>
        <taxon>unclassified sequences</taxon>
        <taxon>metagenomes</taxon>
        <taxon>ecological metagenomes</taxon>
    </lineage>
</organism>
<evidence type="ECO:0000256" key="14">
    <source>
        <dbReference type="ARBA" id="ARBA00042842"/>
    </source>
</evidence>
<keyword evidence="8" id="KW-0131">Cell cycle</keyword>
<dbReference type="CDD" id="cd01555">
    <property type="entry name" value="UdpNAET"/>
    <property type="match status" value="1"/>
</dbReference>
<comment type="similarity">
    <text evidence="10">Belongs to the EPSP synthase family. MurA subfamily.</text>
</comment>
<dbReference type="InterPro" id="IPR036968">
    <property type="entry name" value="Enolpyruvate_Tfrase_sf"/>
</dbReference>
<evidence type="ECO:0000256" key="5">
    <source>
        <dbReference type="ARBA" id="ARBA00022679"/>
    </source>
</evidence>
<keyword evidence="6" id="KW-0133">Cell shape</keyword>
<evidence type="ECO:0000256" key="8">
    <source>
        <dbReference type="ARBA" id="ARBA00023306"/>
    </source>
</evidence>
<dbReference type="NCBIfam" id="TIGR01072">
    <property type="entry name" value="murA"/>
    <property type="match status" value="1"/>
</dbReference>
<dbReference type="AlphaFoldDB" id="A0A6J6CHT2"/>
<dbReference type="InterPro" id="IPR013792">
    <property type="entry name" value="RNA3'P_cycl/enolpyr_Trfase_a/b"/>
</dbReference>
<dbReference type="EMBL" id="CAEZSR010000027">
    <property type="protein sequence ID" value="CAB4550814.1"/>
    <property type="molecule type" value="Genomic_DNA"/>
</dbReference>
<dbReference type="Gene3D" id="3.65.10.10">
    <property type="entry name" value="Enolpyruvate transferase domain"/>
    <property type="match status" value="2"/>
</dbReference>
<evidence type="ECO:0000256" key="12">
    <source>
        <dbReference type="ARBA" id="ARBA00039754"/>
    </source>
</evidence>
<dbReference type="EC" id="2.5.1.7" evidence="11"/>
<dbReference type="GO" id="GO:0008760">
    <property type="term" value="F:UDP-N-acetylglucosamine 1-carboxyvinyltransferase activity"/>
    <property type="evidence" value="ECO:0007669"/>
    <property type="project" value="UniProtKB-EC"/>
</dbReference>
<dbReference type="GO" id="GO:0071555">
    <property type="term" value="P:cell wall organization"/>
    <property type="evidence" value="ECO:0007669"/>
    <property type="project" value="UniProtKB-KW"/>
</dbReference>
<keyword evidence="4" id="KW-0132">Cell division</keyword>
<feature type="region of interest" description="Disordered" evidence="16">
    <location>
        <begin position="1"/>
        <end position="37"/>
    </location>
</feature>
<name>A0A6J6CHT2_9ZZZZ</name>
<dbReference type="GO" id="GO:0019277">
    <property type="term" value="P:UDP-N-acetylgalactosamine biosynthetic process"/>
    <property type="evidence" value="ECO:0007669"/>
    <property type="project" value="InterPro"/>
</dbReference>
<dbReference type="SUPFAM" id="SSF55205">
    <property type="entry name" value="EPT/RTPC-like"/>
    <property type="match status" value="1"/>
</dbReference>
<gene>
    <name evidence="18" type="ORF">UFOPK1493_01044</name>
</gene>
<evidence type="ECO:0000256" key="1">
    <source>
        <dbReference type="ARBA" id="ARBA00004496"/>
    </source>
</evidence>
<keyword evidence="7" id="KW-0573">Peptidoglycan synthesis</keyword>
<dbReference type="GO" id="GO:0051301">
    <property type="term" value="P:cell division"/>
    <property type="evidence" value="ECO:0007669"/>
    <property type="project" value="UniProtKB-KW"/>
</dbReference>
<evidence type="ECO:0000256" key="15">
    <source>
        <dbReference type="ARBA" id="ARBA00047527"/>
    </source>
</evidence>